<dbReference type="SUPFAM" id="SSF52172">
    <property type="entry name" value="CheY-like"/>
    <property type="match status" value="1"/>
</dbReference>
<dbReference type="CDD" id="cd17574">
    <property type="entry name" value="REC_OmpR"/>
    <property type="match status" value="1"/>
</dbReference>
<comment type="catalytic activity">
    <reaction evidence="1">
        <text>ATP + protein L-histidine = ADP + protein N-phospho-L-histidine.</text>
        <dbReference type="EC" id="2.7.13.3"/>
    </reaction>
</comment>
<dbReference type="Pfam" id="PF00512">
    <property type="entry name" value="HisKA"/>
    <property type="match status" value="1"/>
</dbReference>
<evidence type="ECO:0000259" key="9">
    <source>
        <dbReference type="PROSITE" id="PS01124"/>
    </source>
</evidence>
<name>A0A0T5VQV9_9SPHI</name>
<dbReference type="Pfam" id="PF00072">
    <property type="entry name" value="Response_reg"/>
    <property type="match status" value="1"/>
</dbReference>
<evidence type="ECO:0000256" key="1">
    <source>
        <dbReference type="ARBA" id="ARBA00000085"/>
    </source>
</evidence>
<organism evidence="12 13">
    <name type="scientific">Pedobacter ginsenosidimutans</name>
    <dbReference type="NCBI Taxonomy" id="687842"/>
    <lineage>
        <taxon>Bacteria</taxon>
        <taxon>Pseudomonadati</taxon>
        <taxon>Bacteroidota</taxon>
        <taxon>Sphingobacteriia</taxon>
        <taxon>Sphingobacteriales</taxon>
        <taxon>Sphingobacteriaceae</taxon>
        <taxon>Pedobacter</taxon>
    </lineage>
</organism>
<evidence type="ECO:0000313" key="12">
    <source>
        <dbReference type="EMBL" id="KRT16258.1"/>
    </source>
</evidence>
<keyword evidence="13" id="KW-1185">Reference proteome</keyword>
<proteinExistence type="predicted"/>
<evidence type="ECO:0000256" key="8">
    <source>
        <dbReference type="SAM" id="Phobius"/>
    </source>
</evidence>
<evidence type="ECO:0000256" key="7">
    <source>
        <dbReference type="PROSITE-ProRule" id="PRU00169"/>
    </source>
</evidence>
<evidence type="ECO:0000256" key="5">
    <source>
        <dbReference type="ARBA" id="ARBA00023125"/>
    </source>
</evidence>
<evidence type="ECO:0000259" key="10">
    <source>
        <dbReference type="PROSITE" id="PS50109"/>
    </source>
</evidence>
<dbReference type="Gene3D" id="2.130.10.10">
    <property type="entry name" value="YVTN repeat-like/Quinoprotein amine dehydrogenase"/>
    <property type="match status" value="2"/>
</dbReference>
<keyword evidence="8" id="KW-0812">Transmembrane</keyword>
<dbReference type="Pfam" id="PF12833">
    <property type="entry name" value="HTH_18"/>
    <property type="match status" value="1"/>
</dbReference>
<dbReference type="CDD" id="cd00082">
    <property type="entry name" value="HisKA"/>
    <property type="match status" value="1"/>
</dbReference>
<dbReference type="SUPFAM" id="SSF46689">
    <property type="entry name" value="Homeodomain-like"/>
    <property type="match status" value="1"/>
</dbReference>
<dbReference type="SMART" id="SM00388">
    <property type="entry name" value="HisKA"/>
    <property type="match status" value="1"/>
</dbReference>
<evidence type="ECO:0000256" key="6">
    <source>
        <dbReference type="ARBA" id="ARBA00023163"/>
    </source>
</evidence>
<dbReference type="PROSITE" id="PS50110">
    <property type="entry name" value="RESPONSE_REGULATORY"/>
    <property type="match status" value="1"/>
</dbReference>
<dbReference type="SMART" id="SM00448">
    <property type="entry name" value="REC"/>
    <property type="match status" value="1"/>
</dbReference>
<dbReference type="SMART" id="SM00387">
    <property type="entry name" value="HATPase_c"/>
    <property type="match status" value="1"/>
</dbReference>
<dbReference type="Pfam" id="PF07495">
    <property type="entry name" value="Y_Y_Y"/>
    <property type="match status" value="1"/>
</dbReference>
<dbReference type="InterPro" id="IPR018062">
    <property type="entry name" value="HTH_AraC-typ_CS"/>
</dbReference>
<dbReference type="InterPro" id="IPR004358">
    <property type="entry name" value="Sig_transdc_His_kin-like_C"/>
</dbReference>
<dbReference type="EMBL" id="LMZQ01000005">
    <property type="protein sequence ID" value="KRT16258.1"/>
    <property type="molecule type" value="Genomic_DNA"/>
</dbReference>
<dbReference type="InterPro" id="IPR011123">
    <property type="entry name" value="Y_Y_Y"/>
</dbReference>
<protein>
    <recommendedName>
        <fullName evidence="2">histidine kinase</fullName>
        <ecNumber evidence="2">2.7.13.3</ecNumber>
    </recommendedName>
</protein>
<gene>
    <name evidence="12" type="ORF">ASU31_08765</name>
</gene>
<evidence type="ECO:0000313" key="13">
    <source>
        <dbReference type="Proteomes" id="UP000051950"/>
    </source>
</evidence>
<keyword evidence="6" id="KW-0804">Transcription</keyword>
<sequence length="1338" mass="150828">MRLMLFLVVFCFILPAFGQGGKTRYLSLQEGLSSQQVIDLTHDKYGYVWIATEQGLNRFASNSFKQYYKSEKADGFSVNSNEINTLYYNNDQLYIGTRASGLNILDMKTNRFSYHLHDPKDKNSIATNDITDIIQAKNDKIWLATYHRGVQRFDPVSKKFERFNKSNIPALAENSIWALAEDHNGLLYIGHVNKGISILNPKNKDVKLLTSESTKGLLPDNEVRSLFCDSKNNIWIGTRKGLAVYHPLSKSIQKISLAAQSKNGDEPFVHAIKEINGVIWIGTAGSQVFIMKPQYSNSGDIRHTGAITATDLERGNNASVQSIDRDRFGNVWLGIYSGGIAFLGHLEPFFSVLPTKNINPGANRPATVTGILNDAGSSMWLATAGDGILQINAEKKITKTTTANSGLGDDFLLSAFQDSKKNKWFGLQKGGVSFLDAKNNTWKKINAGEKMSAVRAIMEDSQGNICFAAEEGVFVHDPGHNTFFKIATRTPMLGDYAPRTLVEDSHGNLWVGTYGQGLYIFDRNRKLIKKIAKGQGIGSNTINYLFRDRSNNIWIATNEGLALQSANREMGNLENIVFPESDAWLTVNAVAQDLNGNIWCSTRLGLLRYLPEEKRMLSYDQAFGLPLGGFTNNSVALDRRGWLFFGMPAGICYFNPDQIPLSLPESPIRISRFMVFNTGENHAQSEKYPSLTQQINLKHEENSFRIELAVMDYAVNELVEFSYKLNGLDKNWIFLGGEKNLDFRNIPYGKYELLIRTRQKNDQWSEDYERLFINISPPFYLSTLALVTYFLLIAATVFTILFFYVKKINAEGQLRVKKLQLEQDGQLHRERMNFYTNITHELRTPLTLILGPLEDLLAEEKLSSKHKDWVFIIQKNANRLFSMVNQLLEFRKVESQYKPLVLGEAYLGELLSEIVLKYKEVNHNKSVNIGYTILQEDIKTTFDAEIVQLILDNLLSNACKFTSKGNIDVVLSYEKDKLSTCALITVKDTGCGIAPEHLSRIFDKFYQVPKSVSHGSGIGLALAKELAAIHHGKIYVKSELGKGSEFSVRLVTNTVLPSVTPTRPDLQPAALDIQLPPDDQRQLLLLVEDDNDLREYLSSVLGAKYELVTAENGLQGLELAKSRIPDIILSDLTMPDMDGFAMLEALKCERETSHIPIILLTARDNELDMGRGYELGVDSYLTKPISPKLLHNRIENLLTKRKTIYNELLGQLSTRVKQGTTEVPVNTELWRENAFVKEFVALVEEGIQDEVLDTATLAEKMNMSQSTLYRKLKGITGKNINQLVRKVRIQKAAQLLRTGQYNITEVSLMVGINSSIYFRQCFKEEFGQLPSEYQKKRI</sequence>
<dbReference type="SUPFAM" id="SSF47384">
    <property type="entry name" value="Homodimeric domain of signal transducing histidine kinase"/>
    <property type="match status" value="1"/>
</dbReference>
<feature type="domain" description="HTH araC/xylS-type" evidence="9">
    <location>
        <begin position="1237"/>
        <end position="1336"/>
    </location>
</feature>
<dbReference type="InterPro" id="IPR001789">
    <property type="entry name" value="Sig_transdc_resp-reg_receiver"/>
</dbReference>
<dbReference type="PROSITE" id="PS50109">
    <property type="entry name" value="HIS_KIN"/>
    <property type="match status" value="1"/>
</dbReference>
<dbReference type="Pfam" id="PF07494">
    <property type="entry name" value="Reg_prop"/>
    <property type="match status" value="3"/>
</dbReference>
<dbReference type="GO" id="GO:0003700">
    <property type="term" value="F:DNA-binding transcription factor activity"/>
    <property type="evidence" value="ECO:0007669"/>
    <property type="project" value="InterPro"/>
</dbReference>
<keyword evidence="4" id="KW-0805">Transcription regulation</keyword>
<dbReference type="Gene3D" id="1.10.10.60">
    <property type="entry name" value="Homeodomain-like"/>
    <property type="match status" value="1"/>
</dbReference>
<feature type="domain" description="Histidine kinase" evidence="10">
    <location>
        <begin position="837"/>
        <end position="1054"/>
    </location>
</feature>
<comment type="caution">
    <text evidence="12">The sequence shown here is derived from an EMBL/GenBank/DDBJ whole genome shotgun (WGS) entry which is preliminary data.</text>
</comment>
<dbReference type="InterPro" id="IPR011006">
    <property type="entry name" value="CheY-like_superfamily"/>
</dbReference>
<dbReference type="InterPro" id="IPR011110">
    <property type="entry name" value="Reg_prop"/>
</dbReference>
<keyword evidence="5" id="KW-0238">DNA-binding</keyword>
<dbReference type="InterPro" id="IPR036097">
    <property type="entry name" value="HisK_dim/P_sf"/>
</dbReference>
<dbReference type="InterPro" id="IPR003661">
    <property type="entry name" value="HisK_dim/P_dom"/>
</dbReference>
<dbReference type="SUPFAM" id="SSF55874">
    <property type="entry name" value="ATPase domain of HSP90 chaperone/DNA topoisomerase II/histidine kinase"/>
    <property type="match status" value="1"/>
</dbReference>
<dbReference type="PRINTS" id="PR00344">
    <property type="entry name" value="BCTRLSENSOR"/>
</dbReference>
<dbReference type="PANTHER" id="PTHR43547:SF2">
    <property type="entry name" value="HYBRID SIGNAL TRANSDUCTION HISTIDINE KINASE C"/>
    <property type="match status" value="1"/>
</dbReference>
<dbReference type="InterPro" id="IPR003594">
    <property type="entry name" value="HATPase_dom"/>
</dbReference>
<dbReference type="InterPro" id="IPR009057">
    <property type="entry name" value="Homeodomain-like_sf"/>
</dbReference>
<feature type="transmembrane region" description="Helical" evidence="8">
    <location>
        <begin position="779"/>
        <end position="805"/>
    </location>
</feature>
<dbReference type="Pfam" id="PF02518">
    <property type="entry name" value="HATPase_c"/>
    <property type="match status" value="1"/>
</dbReference>
<dbReference type="InterPro" id="IPR018060">
    <property type="entry name" value="HTH_AraC"/>
</dbReference>
<evidence type="ECO:0000259" key="11">
    <source>
        <dbReference type="PROSITE" id="PS50110"/>
    </source>
</evidence>
<dbReference type="SMART" id="SM00342">
    <property type="entry name" value="HTH_ARAC"/>
    <property type="match status" value="1"/>
</dbReference>
<dbReference type="PANTHER" id="PTHR43547">
    <property type="entry name" value="TWO-COMPONENT HISTIDINE KINASE"/>
    <property type="match status" value="1"/>
</dbReference>
<keyword evidence="3 7" id="KW-0597">Phosphoprotein</keyword>
<dbReference type="GO" id="GO:0000155">
    <property type="term" value="F:phosphorelay sensor kinase activity"/>
    <property type="evidence" value="ECO:0007669"/>
    <property type="project" value="InterPro"/>
</dbReference>
<dbReference type="Gene3D" id="3.30.565.10">
    <property type="entry name" value="Histidine kinase-like ATPase, C-terminal domain"/>
    <property type="match status" value="1"/>
</dbReference>
<dbReference type="OrthoDB" id="717811at2"/>
<dbReference type="PROSITE" id="PS00041">
    <property type="entry name" value="HTH_ARAC_FAMILY_1"/>
    <property type="match status" value="1"/>
</dbReference>
<dbReference type="InterPro" id="IPR036890">
    <property type="entry name" value="HATPase_C_sf"/>
</dbReference>
<dbReference type="Gene3D" id="1.10.287.130">
    <property type="match status" value="1"/>
</dbReference>
<evidence type="ECO:0000256" key="4">
    <source>
        <dbReference type="ARBA" id="ARBA00023015"/>
    </source>
</evidence>
<feature type="modified residue" description="4-aspartylphosphate" evidence="7">
    <location>
        <position position="1131"/>
    </location>
</feature>
<keyword evidence="8" id="KW-0472">Membrane</keyword>
<dbReference type="Proteomes" id="UP000051950">
    <property type="component" value="Unassembled WGS sequence"/>
</dbReference>
<feature type="domain" description="Response regulatory" evidence="11">
    <location>
        <begin position="1083"/>
        <end position="1198"/>
    </location>
</feature>
<keyword evidence="8" id="KW-1133">Transmembrane helix</keyword>
<dbReference type="FunFam" id="1.10.287.130:FF:000045">
    <property type="entry name" value="Two-component system sensor histidine kinase/response regulator"/>
    <property type="match status" value="1"/>
</dbReference>
<evidence type="ECO:0000256" key="3">
    <source>
        <dbReference type="ARBA" id="ARBA00022553"/>
    </source>
</evidence>
<dbReference type="SUPFAM" id="SSF50998">
    <property type="entry name" value="Quinoprotein alcohol dehydrogenase-like"/>
    <property type="match status" value="1"/>
</dbReference>
<evidence type="ECO:0000256" key="2">
    <source>
        <dbReference type="ARBA" id="ARBA00012438"/>
    </source>
</evidence>
<dbReference type="InterPro" id="IPR005467">
    <property type="entry name" value="His_kinase_dom"/>
</dbReference>
<dbReference type="InterPro" id="IPR015943">
    <property type="entry name" value="WD40/YVTN_repeat-like_dom_sf"/>
</dbReference>
<dbReference type="GO" id="GO:0043565">
    <property type="term" value="F:sequence-specific DNA binding"/>
    <property type="evidence" value="ECO:0007669"/>
    <property type="project" value="InterPro"/>
</dbReference>
<accession>A0A0T5VQV9</accession>
<dbReference type="Gene3D" id="2.60.40.10">
    <property type="entry name" value="Immunoglobulins"/>
    <property type="match status" value="1"/>
</dbReference>
<dbReference type="InterPro" id="IPR013783">
    <property type="entry name" value="Ig-like_fold"/>
</dbReference>
<dbReference type="EC" id="2.7.13.3" evidence="2"/>
<dbReference type="PROSITE" id="PS01124">
    <property type="entry name" value="HTH_ARAC_FAMILY_2"/>
    <property type="match status" value="1"/>
</dbReference>
<reference evidence="12 13" key="1">
    <citation type="submission" date="2015-11" db="EMBL/GenBank/DDBJ databases">
        <title>Sequence of Pedobacter ginsenosidimutans.</title>
        <authorList>
            <person name="Carson E."/>
            <person name="Keyser V."/>
            <person name="Newman J."/>
            <person name="Miller J."/>
        </authorList>
    </citation>
    <scope>NUCLEOTIDE SEQUENCE [LARGE SCALE GENOMIC DNA]</scope>
    <source>
        <strain evidence="12 13">KACC 14530</strain>
    </source>
</reference>
<dbReference type="Gene3D" id="3.40.50.2300">
    <property type="match status" value="1"/>
</dbReference>
<dbReference type="InterPro" id="IPR011047">
    <property type="entry name" value="Quinoprotein_ADH-like_sf"/>
</dbReference>
<dbReference type="STRING" id="687842.ASU31_08765"/>